<dbReference type="AlphaFoldDB" id="A0A3L9MH60"/>
<evidence type="ECO:0000313" key="9">
    <source>
        <dbReference type="Proteomes" id="UP000275348"/>
    </source>
</evidence>
<dbReference type="Proteomes" id="UP000275348">
    <property type="component" value="Unassembled WGS sequence"/>
</dbReference>
<evidence type="ECO:0000256" key="4">
    <source>
        <dbReference type="ARBA" id="ARBA00022801"/>
    </source>
</evidence>
<evidence type="ECO:0000313" key="8">
    <source>
        <dbReference type="EMBL" id="RLZ12410.1"/>
    </source>
</evidence>
<dbReference type="Pfam" id="PF03755">
    <property type="entry name" value="YicC-like_N"/>
    <property type="match status" value="1"/>
</dbReference>
<organism evidence="8 9">
    <name type="scientific">Faecalibacter macacae</name>
    <dbReference type="NCBI Taxonomy" id="1859289"/>
    <lineage>
        <taxon>Bacteria</taxon>
        <taxon>Pseudomonadati</taxon>
        <taxon>Bacteroidota</taxon>
        <taxon>Flavobacteriia</taxon>
        <taxon>Flavobacteriales</taxon>
        <taxon>Weeksellaceae</taxon>
        <taxon>Faecalibacter</taxon>
    </lineage>
</organism>
<dbReference type="PANTHER" id="PTHR30636:SF3">
    <property type="entry name" value="UPF0701 PROTEIN YICC"/>
    <property type="match status" value="1"/>
</dbReference>
<dbReference type="InterPro" id="IPR013527">
    <property type="entry name" value="YicC-like_N"/>
</dbReference>
<dbReference type="GO" id="GO:0016787">
    <property type="term" value="F:hydrolase activity"/>
    <property type="evidence" value="ECO:0007669"/>
    <property type="project" value="UniProtKB-KW"/>
</dbReference>
<dbReference type="InterPro" id="IPR013551">
    <property type="entry name" value="YicC-like_C"/>
</dbReference>
<sequence length="282" mass="32760">MTGYGKSVLELPEKKITIEIRSLNSKTLDLNTRIPSFYREKELEVRNIISEKIQRGKVDFAMQVELNPAARTQKLNADLIKQYIADFKEITPDVSEADLLPVVMRMPDVMNFSQDDLTEGEWNAIRNTILEAVNALNQYRNDEGNVLEKELVSYVNNIMSLLTEVEQYEGERIITIKERFGKKLEDLKVEIDQNRYEQEMIYFLEKLDVTEEKVRLKNNCEYFIQQINEEGSNGKKLGFISQEIGREINTLGSKSNHADMQKLVVQMKDELEKIKEQSLNVL</sequence>
<keyword evidence="3" id="KW-0255">Endonuclease</keyword>
<protein>
    <submittedName>
        <fullName evidence="8">YicC family protein</fullName>
    </submittedName>
</protein>
<comment type="cofactor">
    <cofactor evidence="1">
        <name>a divalent metal cation</name>
        <dbReference type="ChEBI" id="CHEBI:60240"/>
    </cofactor>
</comment>
<feature type="domain" description="Endoribonuclease YicC-like C-terminal" evidence="7">
    <location>
        <begin position="167"/>
        <end position="281"/>
    </location>
</feature>
<comment type="caution">
    <text evidence="8">The sequence shown here is derived from an EMBL/GenBank/DDBJ whole genome shotgun (WGS) entry which is preliminary data.</text>
</comment>
<dbReference type="GO" id="GO:0004521">
    <property type="term" value="F:RNA endonuclease activity"/>
    <property type="evidence" value="ECO:0007669"/>
    <property type="project" value="InterPro"/>
</dbReference>
<dbReference type="InterPro" id="IPR005229">
    <property type="entry name" value="YicC/YloC-like"/>
</dbReference>
<comment type="similarity">
    <text evidence="5">Belongs to the YicC/YloC family.</text>
</comment>
<dbReference type="OrthoDB" id="9771229at2"/>
<dbReference type="EMBL" id="RDOJ01000002">
    <property type="protein sequence ID" value="RLZ12410.1"/>
    <property type="molecule type" value="Genomic_DNA"/>
</dbReference>
<evidence type="ECO:0000256" key="3">
    <source>
        <dbReference type="ARBA" id="ARBA00022759"/>
    </source>
</evidence>
<dbReference type="PANTHER" id="PTHR30636">
    <property type="entry name" value="UPF0701 PROTEIN YICC"/>
    <property type="match status" value="1"/>
</dbReference>
<reference evidence="8 9" key="1">
    <citation type="submission" date="2018-10" db="EMBL/GenBank/DDBJ databases">
        <authorList>
            <person name="Chen X."/>
        </authorList>
    </citation>
    <scope>NUCLEOTIDE SEQUENCE [LARGE SCALE GENOMIC DNA]</scope>
    <source>
        <strain evidence="8 9">YIM 102668</strain>
    </source>
</reference>
<evidence type="ECO:0000256" key="1">
    <source>
        <dbReference type="ARBA" id="ARBA00001968"/>
    </source>
</evidence>
<evidence type="ECO:0000256" key="5">
    <source>
        <dbReference type="ARBA" id="ARBA00035648"/>
    </source>
</evidence>
<dbReference type="NCBIfam" id="TIGR00255">
    <property type="entry name" value="YicC/YloC family endoribonuclease"/>
    <property type="match status" value="1"/>
</dbReference>
<keyword evidence="9" id="KW-1185">Reference proteome</keyword>
<feature type="domain" description="Endoribonuclease YicC-like N-terminal" evidence="6">
    <location>
        <begin position="1"/>
        <end position="148"/>
    </location>
</feature>
<name>A0A3L9MH60_9FLAO</name>
<accession>A0A3L9MH60</accession>
<dbReference type="Pfam" id="PF08340">
    <property type="entry name" value="YicC-like_C"/>
    <property type="match status" value="1"/>
</dbReference>
<proteinExistence type="inferred from homology"/>
<keyword evidence="4" id="KW-0378">Hydrolase</keyword>
<evidence type="ECO:0000256" key="2">
    <source>
        <dbReference type="ARBA" id="ARBA00022722"/>
    </source>
</evidence>
<keyword evidence="2" id="KW-0540">Nuclease</keyword>
<gene>
    <name evidence="8" type="ORF">EAH69_02070</name>
</gene>
<evidence type="ECO:0000259" key="7">
    <source>
        <dbReference type="Pfam" id="PF08340"/>
    </source>
</evidence>
<evidence type="ECO:0000259" key="6">
    <source>
        <dbReference type="Pfam" id="PF03755"/>
    </source>
</evidence>